<feature type="region of interest" description="Disordered" evidence="1">
    <location>
        <begin position="44"/>
        <end position="80"/>
    </location>
</feature>
<sequence length="80" mass="9475">MIKFFIFFLMTCLICFKIITRKLTSKEKKDTADDDVLQTMFSKDDNGKYPWETDTDDSPDRINKTTRRLKDSTGAKRGRW</sequence>
<protein>
    <submittedName>
        <fullName evidence="2">Uncharacterized protein</fullName>
    </submittedName>
</protein>
<evidence type="ECO:0000313" key="3">
    <source>
        <dbReference type="Proteomes" id="UP000286773"/>
    </source>
</evidence>
<feature type="compositionally biased region" description="Basic and acidic residues" evidence="1">
    <location>
        <begin position="58"/>
        <end position="74"/>
    </location>
</feature>
<organism evidence="2 3">
    <name type="scientific">Vagococcus acidifermentans</name>
    <dbReference type="NCBI Taxonomy" id="564710"/>
    <lineage>
        <taxon>Bacteria</taxon>
        <taxon>Bacillati</taxon>
        <taxon>Bacillota</taxon>
        <taxon>Bacilli</taxon>
        <taxon>Lactobacillales</taxon>
        <taxon>Enterococcaceae</taxon>
        <taxon>Vagococcus</taxon>
    </lineage>
</organism>
<evidence type="ECO:0000313" key="2">
    <source>
        <dbReference type="EMBL" id="RSU13346.1"/>
    </source>
</evidence>
<dbReference type="Proteomes" id="UP000286773">
    <property type="component" value="Unassembled WGS sequence"/>
</dbReference>
<dbReference type="AlphaFoldDB" id="A0A430AZB5"/>
<proteinExistence type="predicted"/>
<dbReference type="EMBL" id="NGKC01000003">
    <property type="protein sequence ID" value="RSU13346.1"/>
    <property type="molecule type" value="Genomic_DNA"/>
</dbReference>
<gene>
    <name evidence="2" type="ORF">CBF27_03975</name>
</gene>
<keyword evidence="3" id="KW-1185">Reference proteome</keyword>
<accession>A0A430AZB5</accession>
<evidence type="ECO:0000256" key="1">
    <source>
        <dbReference type="SAM" id="MobiDB-lite"/>
    </source>
</evidence>
<reference evidence="2 3" key="1">
    <citation type="submission" date="2017-05" db="EMBL/GenBank/DDBJ databases">
        <title>Vagococcus spp. assemblies.</title>
        <authorList>
            <person name="Gulvik C.A."/>
        </authorList>
    </citation>
    <scope>NUCLEOTIDE SEQUENCE [LARGE SCALE GENOMIC DNA]</scope>
    <source>
        <strain evidence="2 3">LMG 24798</strain>
    </source>
</reference>
<name>A0A430AZB5_9ENTE</name>
<comment type="caution">
    <text evidence="2">The sequence shown here is derived from an EMBL/GenBank/DDBJ whole genome shotgun (WGS) entry which is preliminary data.</text>
</comment>